<accession>W6Q4J5</accession>
<evidence type="ECO:0000313" key="2">
    <source>
        <dbReference type="Proteomes" id="UP000030686"/>
    </source>
</evidence>
<evidence type="ECO:0000313" key="1">
    <source>
        <dbReference type="EMBL" id="CDM29099.1"/>
    </source>
</evidence>
<name>W6Q4J5_PENRF</name>
<keyword evidence="2" id="KW-1185">Reference proteome</keyword>
<reference evidence="1" key="1">
    <citation type="journal article" date="2014" name="Nat. Commun.">
        <title>Multiple recent horizontal transfers of a large genomic region in cheese making fungi.</title>
        <authorList>
            <person name="Cheeseman K."/>
            <person name="Ropars J."/>
            <person name="Renault P."/>
            <person name="Dupont J."/>
            <person name="Gouzy J."/>
            <person name="Branca A."/>
            <person name="Abraham A.L."/>
            <person name="Ceppi M."/>
            <person name="Conseiller E."/>
            <person name="Debuchy R."/>
            <person name="Malagnac F."/>
            <person name="Goarin A."/>
            <person name="Silar P."/>
            <person name="Lacoste S."/>
            <person name="Sallet E."/>
            <person name="Bensimon A."/>
            <person name="Giraud T."/>
            <person name="Brygoo Y."/>
        </authorList>
    </citation>
    <scope>NUCLEOTIDE SEQUENCE [LARGE SCALE GENOMIC DNA]</scope>
    <source>
        <strain evidence="1">FM164</strain>
    </source>
</reference>
<sequence>MYMVCTSYPINTAQPHLATHDPVNLDHTAVSDLFASTMAAMASVPKFIVGVHQILPYKFTVLPLKKRPQGPLQDPVLEWLCRVSEKHTRARTEFFHRAEPLQSIFPSAMAIKS</sequence>
<dbReference type="Proteomes" id="UP000030686">
    <property type="component" value="Unassembled WGS sequence"/>
</dbReference>
<dbReference type="AlphaFoldDB" id="W6Q4J5"/>
<protein>
    <submittedName>
        <fullName evidence="1">Genomic scaffold, ProqFM164S01</fullName>
    </submittedName>
</protein>
<organism evidence="1 2">
    <name type="scientific">Penicillium roqueforti (strain FM164)</name>
    <dbReference type="NCBI Taxonomy" id="1365484"/>
    <lineage>
        <taxon>Eukaryota</taxon>
        <taxon>Fungi</taxon>
        <taxon>Dikarya</taxon>
        <taxon>Ascomycota</taxon>
        <taxon>Pezizomycotina</taxon>
        <taxon>Eurotiomycetes</taxon>
        <taxon>Eurotiomycetidae</taxon>
        <taxon>Eurotiales</taxon>
        <taxon>Aspergillaceae</taxon>
        <taxon>Penicillium</taxon>
    </lineage>
</organism>
<proteinExistence type="predicted"/>
<gene>
    <name evidence="1" type="ORF">PROQFM164_S01g002910</name>
</gene>
<dbReference type="EMBL" id="HG792015">
    <property type="protein sequence ID" value="CDM29099.1"/>
    <property type="molecule type" value="Genomic_DNA"/>
</dbReference>